<keyword evidence="5 6" id="KW-0408">Iron</keyword>
<dbReference type="InterPro" id="IPR001128">
    <property type="entry name" value="Cyt_P450"/>
</dbReference>
<evidence type="ECO:0000256" key="4">
    <source>
        <dbReference type="ARBA" id="ARBA00022723"/>
    </source>
</evidence>
<comment type="cofactor">
    <cofactor evidence="1 6">
        <name>heme</name>
        <dbReference type="ChEBI" id="CHEBI:30413"/>
    </cofactor>
</comment>
<comment type="similarity">
    <text evidence="2 7">Belongs to the cytochrome P450 family.</text>
</comment>
<keyword evidence="8" id="KW-0472">Membrane</keyword>
<dbReference type="GO" id="GO:0005506">
    <property type="term" value="F:iron ion binding"/>
    <property type="evidence" value="ECO:0007669"/>
    <property type="project" value="InterPro"/>
</dbReference>
<feature type="binding site" description="axial binding residue" evidence="6">
    <location>
        <position position="440"/>
    </location>
    <ligand>
        <name>heme</name>
        <dbReference type="ChEBI" id="CHEBI:30413"/>
    </ligand>
    <ligandPart>
        <name>Fe</name>
        <dbReference type="ChEBI" id="CHEBI:18248"/>
    </ligandPart>
</feature>
<proteinExistence type="inferred from homology"/>
<organism evidence="9 10">
    <name type="scientific">Hyaloscypha hepaticicola</name>
    <dbReference type="NCBI Taxonomy" id="2082293"/>
    <lineage>
        <taxon>Eukaryota</taxon>
        <taxon>Fungi</taxon>
        <taxon>Dikarya</taxon>
        <taxon>Ascomycota</taxon>
        <taxon>Pezizomycotina</taxon>
        <taxon>Leotiomycetes</taxon>
        <taxon>Helotiales</taxon>
        <taxon>Hyaloscyphaceae</taxon>
        <taxon>Hyaloscypha</taxon>
    </lineage>
</organism>
<dbReference type="Pfam" id="PF00067">
    <property type="entry name" value="p450"/>
    <property type="match status" value="1"/>
</dbReference>
<dbReference type="STRING" id="1745343.A0A2J6PGI7"/>
<evidence type="ECO:0000256" key="7">
    <source>
        <dbReference type="RuleBase" id="RU000461"/>
    </source>
</evidence>
<evidence type="ECO:0000256" key="8">
    <source>
        <dbReference type="SAM" id="Phobius"/>
    </source>
</evidence>
<dbReference type="InterPro" id="IPR050121">
    <property type="entry name" value="Cytochrome_P450_monoxygenase"/>
</dbReference>
<name>A0A2J6PGI7_9HELO</name>
<dbReference type="Proteomes" id="UP000235672">
    <property type="component" value="Unassembled WGS sequence"/>
</dbReference>
<dbReference type="GO" id="GO:0016705">
    <property type="term" value="F:oxidoreductase activity, acting on paired donors, with incorporation or reduction of molecular oxygen"/>
    <property type="evidence" value="ECO:0007669"/>
    <property type="project" value="InterPro"/>
</dbReference>
<keyword evidence="8" id="KW-0812">Transmembrane</keyword>
<accession>A0A2J6PGI7</accession>
<dbReference type="PANTHER" id="PTHR24305:SF210">
    <property type="entry name" value="CYTOCHROME P450 MONOOXYGENASE ASQL-RELATED"/>
    <property type="match status" value="1"/>
</dbReference>
<dbReference type="OrthoDB" id="1470350at2759"/>
<dbReference type="AlphaFoldDB" id="A0A2J6PGI7"/>
<sequence>MEGIWANCWLLFLILGGIYAIFVLVVNHINDPLRSYPGPFLWKYSRLPYTWYLFRNTLPWKIHQLHEQYGPIVRLAPNELSYISFEAWNDIYGRGEGRSQLRKDHGFGGNSLVFELDDNEHARMRRDVSHAFSSASLRAQEPIITKHVNRLVSLMKSHTDQAINMTDMFNSVTFDIAGDVTFGDSFGCLDDATLHPWITWIIDRAQSAALIGAIRKFGFFQFLFIPFIPKHLRHGDTKHAALTKEKLDQRLAREVSRPDFVTYLSRNLGKPQGISHLELVATSSNFIVAGAETTATLLTGLLYYLLTNNGLQFCYGNLASLFRSYIRPAEAITMDMDVLTKYPFKDLDCCINEALRLFPPLPGNLRRIVPPEGKLICGKWVPGGTLVAVDVFSANTSSHNFFLPNHFIPDRWLPSDEKQECFNNDKLDAVQTFSFGPRNCIGRNLAIMEIKLILVRLLWQFDIELEEESKDWIDRVKACGFFIKPKLMVRYYGDPDESIFKGPEIQPRNVRWFD</sequence>
<keyword evidence="8" id="KW-1133">Transmembrane helix</keyword>
<dbReference type="PANTHER" id="PTHR24305">
    <property type="entry name" value="CYTOCHROME P450"/>
    <property type="match status" value="1"/>
</dbReference>
<dbReference type="InterPro" id="IPR017972">
    <property type="entry name" value="Cyt_P450_CS"/>
</dbReference>
<dbReference type="SUPFAM" id="SSF48264">
    <property type="entry name" value="Cytochrome P450"/>
    <property type="match status" value="1"/>
</dbReference>
<dbReference type="EMBL" id="KZ613535">
    <property type="protein sequence ID" value="PMD13147.1"/>
    <property type="molecule type" value="Genomic_DNA"/>
</dbReference>
<keyword evidence="7" id="KW-0560">Oxidoreductase</keyword>
<dbReference type="GO" id="GO:0004497">
    <property type="term" value="F:monooxygenase activity"/>
    <property type="evidence" value="ECO:0007669"/>
    <property type="project" value="UniProtKB-KW"/>
</dbReference>
<dbReference type="GO" id="GO:0020037">
    <property type="term" value="F:heme binding"/>
    <property type="evidence" value="ECO:0007669"/>
    <property type="project" value="InterPro"/>
</dbReference>
<evidence type="ECO:0000256" key="5">
    <source>
        <dbReference type="ARBA" id="ARBA00023004"/>
    </source>
</evidence>
<dbReference type="PROSITE" id="PS00086">
    <property type="entry name" value="CYTOCHROME_P450"/>
    <property type="match status" value="1"/>
</dbReference>
<feature type="transmembrane region" description="Helical" evidence="8">
    <location>
        <begin position="7"/>
        <end position="26"/>
    </location>
</feature>
<keyword evidence="10" id="KW-1185">Reference proteome</keyword>
<keyword evidence="4 6" id="KW-0479">Metal-binding</keyword>
<evidence type="ECO:0000256" key="2">
    <source>
        <dbReference type="ARBA" id="ARBA00010617"/>
    </source>
</evidence>
<evidence type="ECO:0000256" key="3">
    <source>
        <dbReference type="ARBA" id="ARBA00022617"/>
    </source>
</evidence>
<dbReference type="CDD" id="cd11058">
    <property type="entry name" value="CYP60B-like"/>
    <property type="match status" value="1"/>
</dbReference>
<evidence type="ECO:0000313" key="10">
    <source>
        <dbReference type="Proteomes" id="UP000235672"/>
    </source>
</evidence>
<dbReference type="PRINTS" id="PR00463">
    <property type="entry name" value="EP450I"/>
</dbReference>
<dbReference type="InterPro" id="IPR002401">
    <property type="entry name" value="Cyt_P450_E_grp-I"/>
</dbReference>
<keyword evidence="7" id="KW-0503">Monooxygenase</keyword>
<dbReference type="InterPro" id="IPR036396">
    <property type="entry name" value="Cyt_P450_sf"/>
</dbReference>
<dbReference type="Gene3D" id="1.10.630.10">
    <property type="entry name" value="Cytochrome P450"/>
    <property type="match status" value="1"/>
</dbReference>
<keyword evidence="3 6" id="KW-0349">Heme</keyword>
<protein>
    <submittedName>
        <fullName evidence="9">Cytochrome P450</fullName>
    </submittedName>
</protein>
<reference evidence="9 10" key="1">
    <citation type="submission" date="2016-05" db="EMBL/GenBank/DDBJ databases">
        <title>A degradative enzymes factory behind the ericoid mycorrhizal symbiosis.</title>
        <authorList>
            <consortium name="DOE Joint Genome Institute"/>
            <person name="Martino E."/>
            <person name="Morin E."/>
            <person name="Grelet G."/>
            <person name="Kuo A."/>
            <person name="Kohler A."/>
            <person name="Daghino S."/>
            <person name="Barry K."/>
            <person name="Choi C."/>
            <person name="Cichocki N."/>
            <person name="Clum A."/>
            <person name="Copeland A."/>
            <person name="Hainaut M."/>
            <person name="Haridas S."/>
            <person name="Labutti K."/>
            <person name="Lindquist E."/>
            <person name="Lipzen A."/>
            <person name="Khouja H.-R."/>
            <person name="Murat C."/>
            <person name="Ohm R."/>
            <person name="Olson A."/>
            <person name="Spatafora J."/>
            <person name="Veneault-Fourrey C."/>
            <person name="Henrissat B."/>
            <person name="Grigoriev I."/>
            <person name="Martin F."/>
            <person name="Perotto S."/>
        </authorList>
    </citation>
    <scope>NUCLEOTIDE SEQUENCE [LARGE SCALE GENOMIC DNA]</scope>
    <source>
        <strain evidence="9 10">UAMH 7357</strain>
    </source>
</reference>
<evidence type="ECO:0000313" key="9">
    <source>
        <dbReference type="EMBL" id="PMD13147.1"/>
    </source>
</evidence>
<dbReference type="PRINTS" id="PR00385">
    <property type="entry name" value="P450"/>
</dbReference>
<evidence type="ECO:0000256" key="1">
    <source>
        <dbReference type="ARBA" id="ARBA00001971"/>
    </source>
</evidence>
<gene>
    <name evidence="9" type="ORF">NA56DRAFT_683126</name>
</gene>
<evidence type="ECO:0000256" key="6">
    <source>
        <dbReference type="PIRSR" id="PIRSR602401-1"/>
    </source>
</evidence>